<accession>A0ABQ7B4X2</accession>
<evidence type="ECO:0000313" key="2">
    <source>
        <dbReference type="EMBL" id="KAF3527256.1"/>
    </source>
</evidence>
<feature type="region of interest" description="Disordered" evidence="1">
    <location>
        <begin position="17"/>
        <end position="80"/>
    </location>
</feature>
<evidence type="ECO:0008006" key="4">
    <source>
        <dbReference type="Google" id="ProtNLM"/>
    </source>
</evidence>
<dbReference type="EMBL" id="QGKV02001507">
    <property type="protein sequence ID" value="KAF3527256.1"/>
    <property type="molecule type" value="Genomic_DNA"/>
</dbReference>
<dbReference type="Proteomes" id="UP000266723">
    <property type="component" value="Unassembled WGS sequence"/>
</dbReference>
<sequence>MIPVQMLDAFMAKRDEQHVSGELSRVEEVGTEDAISTSTDGKTSTSTDITTSTSTDITTSTSTDITTSTSMDGSTQKRTDVSSCDLIPNVDIKITMEDFLELEDETQSENLDHNLEKKLDDYQHTSEKDLETSKASIGQKEVNRTWWQPPLRLDSWKSVQS</sequence>
<comment type="caution">
    <text evidence="2">The sequence shown here is derived from an EMBL/GenBank/DDBJ whole genome shotgun (WGS) entry which is preliminary data.</text>
</comment>
<feature type="compositionally biased region" description="Basic and acidic residues" evidence="1">
    <location>
        <begin position="17"/>
        <end position="28"/>
    </location>
</feature>
<proteinExistence type="predicted"/>
<gene>
    <name evidence="2" type="ORF">DY000_02040936</name>
</gene>
<evidence type="ECO:0000256" key="1">
    <source>
        <dbReference type="SAM" id="MobiDB-lite"/>
    </source>
</evidence>
<evidence type="ECO:0000313" key="3">
    <source>
        <dbReference type="Proteomes" id="UP000266723"/>
    </source>
</evidence>
<keyword evidence="3" id="KW-1185">Reference proteome</keyword>
<name>A0ABQ7B4X2_BRACR</name>
<organism evidence="2 3">
    <name type="scientific">Brassica cretica</name>
    <name type="common">Mustard</name>
    <dbReference type="NCBI Taxonomy" id="69181"/>
    <lineage>
        <taxon>Eukaryota</taxon>
        <taxon>Viridiplantae</taxon>
        <taxon>Streptophyta</taxon>
        <taxon>Embryophyta</taxon>
        <taxon>Tracheophyta</taxon>
        <taxon>Spermatophyta</taxon>
        <taxon>Magnoliopsida</taxon>
        <taxon>eudicotyledons</taxon>
        <taxon>Gunneridae</taxon>
        <taxon>Pentapetalae</taxon>
        <taxon>rosids</taxon>
        <taxon>malvids</taxon>
        <taxon>Brassicales</taxon>
        <taxon>Brassicaceae</taxon>
        <taxon>Brassiceae</taxon>
        <taxon>Brassica</taxon>
    </lineage>
</organism>
<feature type="compositionally biased region" description="Basic and acidic residues" evidence="1">
    <location>
        <begin position="110"/>
        <end position="132"/>
    </location>
</feature>
<protein>
    <recommendedName>
        <fullName evidence="4">NPH3 domain-containing protein</fullName>
    </recommendedName>
</protein>
<feature type="compositionally biased region" description="Low complexity" evidence="1">
    <location>
        <begin position="35"/>
        <end position="74"/>
    </location>
</feature>
<feature type="region of interest" description="Disordered" evidence="1">
    <location>
        <begin position="105"/>
        <end position="144"/>
    </location>
</feature>
<reference evidence="2 3" key="1">
    <citation type="journal article" date="2020" name="BMC Genomics">
        <title>Intraspecific diversification of the crop wild relative Brassica cretica Lam. using demographic model selection.</title>
        <authorList>
            <person name="Kioukis A."/>
            <person name="Michalopoulou V.A."/>
            <person name="Briers L."/>
            <person name="Pirintsos S."/>
            <person name="Studholme D.J."/>
            <person name="Pavlidis P."/>
            <person name="Sarris P.F."/>
        </authorList>
    </citation>
    <scope>NUCLEOTIDE SEQUENCE [LARGE SCALE GENOMIC DNA]</scope>
    <source>
        <strain evidence="3">cv. PFS-1207/04</strain>
    </source>
</reference>